<dbReference type="AlphaFoldDB" id="A0E1D0"/>
<dbReference type="Proteomes" id="UP000000600">
    <property type="component" value="Unassembled WGS sequence"/>
</dbReference>
<protein>
    <submittedName>
        <fullName evidence="1">Uncharacterized protein</fullName>
    </submittedName>
</protein>
<dbReference type="EMBL" id="CT868653">
    <property type="protein sequence ID" value="CAK89097.1"/>
    <property type="molecule type" value="Genomic_DNA"/>
</dbReference>
<evidence type="ECO:0000313" key="2">
    <source>
        <dbReference type="Proteomes" id="UP000000600"/>
    </source>
</evidence>
<dbReference type="KEGG" id="ptm:GSPATT00022266001"/>
<dbReference type="RefSeq" id="XP_001456494.1">
    <property type="nucleotide sequence ID" value="XM_001456457.1"/>
</dbReference>
<reference evidence="1 2" key="1">
    <citation type="journal article" date="2006" name="Nature">
        <title>Global trends of whole-genome duplications revealed by the ciliate Paramecium tetraurelia.</title>
        <authorList>
            <consortium name="Genoscope"/>
            <person name="Aury J.-M."/>
            <person name="Jaillon O."/>
            <person name="Duret L."/>
            <person name="Noel B."/>
            <person name="Jubin C."/>
            <person name="Porcel B.M."/>
            <person name="Segurens B."/>
            <person name="Daubin V."/>
            <person name="Anthouard V."/>
            <person name="Aiach N."/>
            <person name="Arnaiz O."/>
            <person name="Billaut A."/>
            <person name="Beisson J."/>
            <person name="Blanc I."/>
            <person name="Bouhouche K."/>
            <person name="Camara F."/>
            <person name="Duharcourt S."/>
            <person name="Guigo R."/>
            <person name="Gogendeau D."/>
            <person name="Katinka M."/>
            <person name="Keller A.-M."/>
            <person name="Kissmehl R."/>
            <person name="Klotz C."/>
            <person name="Koll F."/>
            <person name="Le Moue A."/>
            <person name="Lepere C."/>
            <person name="Malinsky S."/>
            <person name="Nowacki M."/>
            <person name="Nowak J.K."/>
            <person name="Plattner H."/>
            <person name="Poulain J."/>
            <person name="Ruiz F."/>
            <person name="Serrano V."/>
            <person name="Zagulski M."/>
            <person name="Dessen P."/>
            <person name="Betermier M."/>
            <person name="Weissenbach J."/>
            <person name="Scarpelli C."/>
            <person name="Schachter V."/>
            <person name="Sperling L."/>
            <person name="Meyer E."/>
            <person name="Cohen J."/>
            <person name="Wincker P."/>
        </authorList>
    </citation>
    <scope>NUCLEOTIDE SEQUENCE [LARGE SCALE GENOMIC DNA]</scope>
    <source>
        <strain evidence="1 2">Stock d4-2</strain>
    </source>
</reference>
<dbReference type="InParanoid" id="A0E1D0"/>
<organism evidence="1 2">
    <name type="scientific">Paramecium tetraurelia</name>
    <dbReference type="NCBI Taxonomy" id="5888"/>
    <lineage>
        <taxon>Eukaryota</taxon>
        <taxon>Sar</taxon>
        <taxon>Alveolata</taxon>
        <taxon>Ciliophora</taxon>
        <taxon>Intramacronucleata</taxon>
        <taxon>Oligohymenophorea</taxon>
        <taxon>Peniculida</taxon>
        <taxon>Parameciidae</taxon>
        <taxon>Paramecium</taxon>
    </lineage>
</organism>
<gene>
    <name evidence="1" type="ORF">GSPATT00022266001</name>
</gene>
<accession>A0E1D0</accession>
<keyword evidence="2" id="KW-1185">Reference proteome</keyword>
<proteinExistence type="predicted"/>
<sequence length="48" mass="5924">MMMAKFHLKNTKTQLLDHFNMQESNLNDIYIYKYNYINKFKIPLLKIL</sequence>
<evidence type="ECO:0000313" key="1">
    <source>
        <dbReference type="EMBL" id="CAK89097.1"/>
    </source>
</evidence>
<dbReference type="GeneID" id="5042279"/>
<dbReference type="HOGENOM" id="CLU_3161131_0_0_1"/>
<name>A0E1D0_PARTE</name>